<dbReference type="PROSITE" id="PS51257">
    <property type="entry name" value="PROKAR_LIPOPROTEIN"/>
    <property type="match status" value="1"/>
</dbReference>
<dbReference type="RefSeq" id="WP_090874487.1">
    <property type="nucleotide sequence ID" value="NZ_FMXQ01000001.1"/>
</dbReference>
<organism evidence="2 3">
    <name type="scientific">Bauldia litoralis</name>
    <dbReference type="NCBI Taxonomy" id="665467"/>
    <lineage>
        <taxon>Bacteria</taxon>
        <taxon>Pseudomonadati</taxon>
        <taxon>Pseudomonadota</taxon>
        <taxon>Alphaproteobacteria</taxon>
        <taxon>Hyphomicrobiales</taxon>
        <taxon>Kaistiaceae</taxon>
        <taxon>Bauldia</taxon>
    </lineage>
</organism>
<evidence type="ECO:0000313" key="3">
    <source>
        <dbReference type="Proteomes" id="UP000199071"/>
    </source>
</evidence>
<sequence>MKIVSTSVTALTAFGIIAGASVAASACEWHKSHVTAAARPAPVKEEVAAPATTIDPMQIADMGGEALVPRKPEVEALEAAAK</sequence>
<evidence type="ECO:0000313" key="2">
    <source>
        <dbReference type="EMBL" id="SDB05169.1"/>
    </source>
</evidence>
<keyword evidence="3" id="KW-1185">Reference proteome</keyword>
<feature type="chain" id="PRO_5011775077" description="Lipoprotein" evidence="1">
    <location>
        <begin position="27"/>
        <end position="82"/>
    </location>
</feature>
<evidence type="ECO:0008006" key="4">
    <source>
        <dbReference type="Google" id="ProtNLM"/>
    </source>
</evidence>
<protein>
    <recommendedName>
        <fullName evidence="4">Lipoprotein</fullName>
    </recommendedName>
</protein>
<name>A0A1G6A9T9_9HYPH</name>
<evidence type="ECO:0000256" key="1">
    <source>
        <dbReference type="SAM" id="SignalP"/>
    </source>
</evidence>
<proteinExistence type="predicted"/>
<dbReference type="AlphaFoldDB" id="A0A1G6A9T9"/>
<dbReference type="EMBL" id="FMXQ01000001">
    <property type="protein sequence ID" value="SDB05169.1"/>
    <property type="molecule type" value="Genomic_DNA"/>
</dbReference>
<feature type="signal peptide" evidence="1">
    <location>
        <begin position="1"/>
        <end position="26"/>
    </location>
</feature>
<keyword evidence="1" id="KW-0732">Signal</keyword>
<accession>A0A1G6A9T9</accession>
<dbReference type="Proteomes" id="UP000199071">
    <property type="component" value="Unassembled WGS sequence"/>
</dbReference>
<reference evidence="2 3" key="1">
    <citation type="submission" date="2016-10" db="EMBL/GenBank/DDBJ databases">
        <authorList>
            <person name="de Groot N.N."/>
        </authorList>
    </citation>
    <scope>NUCLEOTIDE SEQUENCE [LARGE SCALE GENOMIC DNA]</scope>
    <source>
        <strain evidence="2 3">ATCC 35022</strain>
    </source>
</reference>
<gene>
    <name evidence="2" type="ORF">SAMN02982931_00355</name>
</gene>